<dbReference type="Proteomes" id="UP000694407">
    <property type="component" value="Unplaced"/>
</dbReference>
<keyword evidence="10 14" id="KW-1133">Transmembrane helix</keyword>
<evidence type="ECO:0000256" key="7">
    <source>
        <dbReference type="ARBA" id="ARBA00022737"/>
    </source>
</evidence>
<evidence type="ECO:0000256" key="11">
    <source>
        <dbReference type="ARBA" id="ARBA00023136"/>
    </source>
</evidence>
<dbReference type="Pfam" id="PF08151">
    <property type="entry name" value="FerI"/>
    <property type="match status" value="1"/>
</dbReference>
<dbReference type="FunFam" id="2.60.40.150:FF:000009">
    <property type="entry name" value="dysferlin isoform X2"/>
    <property type="match status" value="1"/>
</dbReference>
<keyword evidence="17" id="KW-1185">Reference proteome</keyword>
<dbReference type="GO" id="GO:0005543">
    <property type="term" value="F:phospholipid binding"/>
    <property type="evidence" value="ECO:0007669"/>
    <property type="project" value="TreeGrafter"/>
</dbReference>
<keyword evidence="4" id="KW-1003">Cell membrane</keyword>
<evidence type="ECO:0000256" key="13">
    <source>
        <dbReference type="SAM" id="MobiDB-lite"/>
    </source>
</evidence>
<dbReference type="CDD" id="cd04017">
    <property type="entry name" value="C2D_Ferlin"/>
    <property type="match status" value="1"/>
</dbReference>
<dbReference type="CDD" id="cd04018">
    <property type="entry name" value="C2C_Ferlin"/>
    <property type="match status" value="1"/>
</dbReference>
<evidence type="ECO:0000256" key="3">
    <source>
        <dbReference type="ARBA" id="ARBA00007561"/>
    </source>
</evidence>
<evidence type="ECO:0000256" key="10">
    <source>
        <dbReference type="ARBA" id="ARBA00022989"/>
    </source>
</evidence>
<feature type="domain" description="C2" evidence="15">
    <location>
        <begin position="1387"/>
        <end position="1505"/>
    </location>
</feature>
<reference evidence="16" key="2">
    <citation type="submission" date="2025-09" db="UniProtKB">
        <authorList>
            <consortium name="Ensembl"/>
        </authorList>
    </citation>
    <scope>IDENTIFICATION</scope>
</reference>
<dbReference type="FunFam" id="2.60.40.150:FF:000037">
    <property type="entry name" value="dysferlin isoform X2"/>
    <property type="match status" value="1"/>
</dbReference>
<dbReference type="InterPro" id="IPR012560">
    <property type="entry name" value="Ferlin_A-domain"/>
</dbReference>
<evidence type="ECO:0000256" key="9">
    <source>
        <dbReference type="ARBA" id="ARBA00022968"/>
    </source>
</evidence>
<evidence type="ECO:0000256" key="4">
    <source>
        <dbReference type="ARBA" id="ARBA00022475"/>
    </source>
</evidence>
<keyword evidence="9" id="KW-0735">Signal-anchor</keyword>
<dbReference type="CDD" id="cd08374">
    <property type="entry name" value="C2F_Ferlin"/>
    <property type="match status" value="1"/>
</dbReference>
<dbReference type="SUPFAM" id="SSF49562">
    <property type="entry name" value="C2 domain (Calcium/lipid-binding domain, CaLB)"/>
    <property type="match status" value="6"/>
</dbReference>
<evidence type="ECO:0000313" key="16">
    <source>
        <dbReference type="Ensembl" id="ENSMMMP00000018167.1"/>
    </source>
</evidence>
<dbReference type="GO" id="GO:0030659">
    <property type="term" value="C:cytoplasmic vesicle membrane"/>
    <property type="evidence" value="ECO:0007669"/>
    <property type="project" value="UniProtKB-SubCell"/>
</dbReference>
<keyword evidence="5 14" id="KW-0812">Transmembrane</keyword>
<dbReference type="InterPro" id="IPR037723">
    <property type="entry name" value="C2D_Ferlin"/>
</dbReference>
<dbReference type="SMART" id="SM01201">
    <property type="entry name" value="FerB"/>
    <property type="match status" value="1"/>
</dbReference>
<feature type="domain" description="C2" evidence="15">
    <location>
        <begin position="218"/>
        <end position="354"/>
    </location>
</feature>
<reference evidence="16" key="1">
    <citation type="submission" date="2025-08" db="UniProtKB">
        <authorList>
            <consortium name="Ensembl"/>
        </authorList>
    </citation>
    <scope>IDENTIFICATION</scope>
</reference>
<dbReference type="GO" id="GO:0005886">
    <property type="term" value="C:plasma membrane"/>
    <property type="evidence" value="ECO:0007669"/>
    <property type="project" value="UniProtKB-SubCell"/>
</dbReference>
<dbReference type="Pfam" id="PF08150">
    <property type="entry name" value="FerB"/>
    <property type="match status" value="1"/>
</dbReference>
<evidence type="ECO:0000256" key="14">
    <source>
        <dbReference type="SAM" id="Phobius"/>
    </source>
</evidence>
<comment type="subcellular location">
    <subcellularLocation>
        <location evidence="1">Cell membrane</location>
        <topology evidence="1">Single-pass type II membrane protein</topology>
    </subcellularLocation>
    <subcellularLocation>
        <location evidence="2">Cytoplasmic vesicle membrane</location>
        <topology evidence="2">Single-pass type II membrane protein</topology>
    </subcellularLocation>
</comment>
<dbReference type="GO" id="GO:0046872">
    <property type="term" value="F:metal ion binding"/>
    <property type="evidence" value="ECO:0007669"/>
    <property type="project" value="UniProtKB-KW"/>
</dbReference>
<dbReference type="GeneTree" id="ENSGT00940000154741"/>
<dbReference type="Pfam" id="PF08165">
    <property type="entry name" value="FerA"/>
    <property type="match status" value="1"/>
</dbReference>
<dbReference type="GO" id="GO:0098857">
    <property type="term" value="C:membrane microdomain"/>
    <property type="evidence" value="ECO:0007669"/>
    <property type="project" value="UniProtKB-ARBA"/>
</dbReference>
<organism evidence="16 17">
    <name type="scientific">Marmota marmota marmota</name>
    <name type="common">Alpine marmot</name>
    <dbReference type="NCBI Taxonomy" id="9994"/>
    <lineage>
        <taxon>Eukaryota</taxon>
        <taxon>Metazoa</taxon>
        <taxon>Chordata</taxon>
        <taxon>Craniata</taxon>
        <taxon>Vertebrata</taxon>
        <taxon>Euteleostomi</taxon>
        <taxon>Mammalia</taxon>
        <taxon>Eutheria</taxon>
        <taxon>Euarchontoglires</taxon>
        <taxon>Glires</taxon>
        <taxon>Rodentia</taxon>
        <taxon>Sciuromorpha</taxon>
        <taxon>Sciuridae</taxon>
        <taxon>Xerinae</taxon>
        <taxon>Marmotini</taxon>
        <taxon>Marmota</taxon>
    </lineage>
</organism>
<dbReference type="InterPro" id="IPR000008">
    <property type="entry name" value="C2_dom"/>
</dbReference>
<protein>
    <submittedName>
        <fullName evidence="16">Myoferlin</fullName>
    </submittedName>
</protein>
<feature type="transmembrane region" description="Helical" evidence="14">
    <location>
        <begin position="1847"/>
        <end position="1869"/>
    </location>
</feature>
<evidence type="ECO:0000256" key="5">
    <source>
        <dbReference type="ARBA" id="ARBA00022692"/>
    </source>
</evidence>
<comment type="similarity">
    <text evidence="3">Belongs to the ferlin family.</text>
</comment>
<evidence type="ECO:0000256" key="6">
    <source>
        <dbReference type="ARBA" id="ARBA00022723"/>
    </source>
</evidence>
<dbReference type="InterPro" id="IPR037722">
    <property type="entry name" value="C2C_Ferlin"/>
</dbReference>
<evidence type="ECO:0000256" key="12">
    <source>
        <dbReference type="ARBA" id="ARBA00023329"/>
    </source>
</evidence>
<keyword evidence="12" id="KW-0968">Cytoplasmic vesicle</keyword>
<dbReference type="Pfam" id="PF00168">
    <property type="entry name" value="C2"/>
    <property type="match status" value="6"/>
</dbReference>
<dbReference type="Gene3D" id="2.60.40.150">
    <property type="entry name" value="C2 domain"/>
    <property type="match status" value="5"/>
</dbReference>
<evidence type="ECO:0000256" key="1">
    <source>
        <dbReference type="ARBA" id="ARBA00004401"/>
    </source>
</evidence>
<dbReference type="InterPro" id="IPR037725">
    <property type="entry name" value="C2F_Ferlin"/>
</dbReference>
<keyword evidence="6" id="KW-0479">Metal-binding</keyword>
<keyword evidence="11 14" id="KW-0472">Membrane</keyword>
<gene>
    <name evidence="16" type="primary">MYOF</name>
</gene>
<dbReference type="SMART" id="SM00694">
    <property type="entry name" value="DysFC"/>
    <property type="match status" value="2"/>
</dbReference>
<feature type="domain" description="C2" evidence="15">
    <location>
        <begin position="1126"/>
        <end position="1254"/>
    </location>
</feature>
<dbReference type="SMART" id="SM01200">
    <property type="entry name" value="FerA"/>
    <property type="match status" value="1"/>
</dbReference>
<accession>A0A8C5ZQF1</accession>
<dbReference type="PROSITE" id="PS50004">
    <property type="entry name" value="C2"/>
    <property type="match status" value="5"/>
</dbReference>
<sequence length="1882" mass="215825">MCRVRYTPCPPFHPLKPLPCTKIGVRPGGSYKKKERNDQGRLLPAYEHQDMAKLSWPAFSHPYGPKGRSNPPGFSCTTHLERISNNTPSVLQIRVRVIEGRQLSGNNIRPVVKVHVCGQTHRTRIKRGNNPFFDEVSGPSSFYHSSFFQVYNSHSLRADCLMGEFKVSDNSHAVMRKWLLLNDPEDTSSGAKGYMKVSMFVLGTGDEPPPEKRDRDNDSDDVESNLLLPAGIALRWVTFLLKIYRAEDIPQMDDAFSQTVKEIFGGTADKKNLVDPFVEVSFAGKKVCTNIIEKNANPEWNQVVNLQIKFPSMCEKIKLTVYDWDRLTKNDVVGTTYLYLSKIAASGGEVEGKTFKTEVGFVPTFGPCYLNLYGSPREYTGFPDPYDELNTGKGEGVAYRGRILVELSTFLEKTPPDKKLEPISNDDLLVVEKYQRRRKYSLSAVFHSATMLQDVGEAIQFEVSIGNYGNKFDMTCKPLASTTQYSRAVFDGNYYYYLPWAHTKPVVTLTSYWEDISHRLDAVNTLLVIAERLVNGNQKQMTVFRPRLLFFTVSSLSFFRYTLPLTEGKANVTILDTQIRKLRYRFLSQIQEAAVRMRSEATDVKSTLLEIEDWLDKLMQLTEEPQNSMPDIIIWMIRGEKRLAYARIPAHQVLYSTSGENASGKYCGKTQTIFLKYPQEKTNGPKVPVELRVNIWLGLSAVEKKFNSFAEGTFTVFAEMYENQALMFGKWGTSGLVGRHKFSDVTGKIKLKREFFLPPKGWEWEGEWIVDPERSLLTEADAGHTEFTDEVYQNESRYPGGEWKPAEDTYTDANGEKAASPAELTCPPGWEWEDDAWVYDINRAVDEKGWEYGITIPPDNKPKCWVAAEKMYHTHRRRRLIRKRKKDLTQTASKFEDREGWEYASLIGWKFHWKQRSSDTFRRRRWRRKMAPSETHGAAAIFKLEGALVNGDEKSMEKHKHTATTVFGANTPIVSCNFDIYVYHLRCYIYQARNLMALDKDSFSDPYAHVSFLHRSKTTEIIHSTLNPTWDQTIIFDEIEIYGEPQTVLQDPPKVIIELFDNDQVGKDEFLGRSICSPLVKLNSEMDVTPKLLWHPVMNGERACGDVLVTAELILRDKDGSNLPILPSQRAPNLYMVPQGIRPVVQLTAIEILAWGLRNMKNYQMASVTSPSLVVECGGERVESVVIKNLKKTPNFPSSVLFMKVFLPKEELYMPPLVIKVIDHRQFGRKPVVGQCTIDHLDRFRCDPYAGKEDIVPQLKASLMTAPPCRDVIVEIEDTKPLLASKVGFRTDPRILSEEEIVDWWSKFYASSGEHEKCGQYIQKGYSKLKIYDCELEEVADFEGLTDFSDTFKLYRGKSEENEDPSVVGEFKGSFRIYPLSDDPSVPAPPRQFRELPDSVAQECTVRIYIVRGLELQPQDNNGLCDPYIKITLGKKVIEDRDHYIPNTLNPVFGRMYELNCYLPQDKDLKISVYDYDTFTRDEKVGETIIDLENRFLSRFGSHCGIPEQYCALPLHLGAFLHWATAPFRRIKATTFPNSHCGLCKLRLALHILRTQGLVPEHVETRTLHSTFQPNISQGKLQMWVDVFPKSLGPPGPPFNITPRKAKKYYLRVIIWNTKDVILDEKSITGEEMSDIYVKGWIPGSEENKQKTDVHYRSLDGEGNFNWRFVFPFDYLPAEQLCIVAKKEHFWSIDQTEFRVPPRLIIQIWDNDKFSLDDYLGFLELDLHHTIIPAKSSEKCNLDMIPDLKTMNPLKAKTASLFEQKSMRGWWPCYADKDGSRVMAGKVEMTLEVLNEKEADERPAGKGRDEPNMNPKLDPPNRPETSFLWFTNPCKTMRFIVWRRFKWVIIGLLILLILLLFLAVLLYSLPNYLSMKIVKPNV</sequence>
<dbReference type="GO" id="GO:0061025">
    <property type="term" value="P:membrane fusion"/>
    <property type="evidence" value="ECO:0007669"/>
    <property type="project" value="TreeGrafter"/>
</dbReference>
<dbReference type="SMART" id="SM01202">
    <property type="entry name" value="FerI"/>
    <property type="match status" value="1"/>
</dbReference>
<dbReference type="InterPro" id="IPR035892">
    <property type="entry name" value="C2_domain_sf"/>
</dbReference>
<dbReference type="SMART" id="SM00239">
    <property type="entry name" value="C2"/>
    <property type="match status" value="6"/>
</dbReference>
<dbReference type="InterPro" id="IPR012968">
    <property type="entry name" value="FerIin_dom"/>
</dbReference>
<dbReference type="InterPro" id="IPR037721">
    <property type="entry name" value="Ferlin"/>
</dbReference>
<evidence type="ECO:0000313" key="17">
    <source>
        <dbReference type="Proteomes" id="UP000694407"/>
    </source>
</evidence>
<dbReference type="SMART" id="SM00693">
    <property type="entry name" value="DysFN"/>
    <property type="match status" value="2"/>
</dbReference>
<dbReference type="Ensembl" id="ENSMMMT00000020659.1">
    <property type="protein sequence ID" value="ENSMMMP00000018167.1"/>
    <property type="gene ID" value="ENSMMMG00000014697.1"/>
</dbReference>
<dbReference type="InterPro" id="IPR032362">
    <property type="entry name" value="Ferlin_C"/>
</dbReference>
<dbReference type="GO" id="GO:0006071">
    <property type="term" value="P:glycerol metabolic process"/>
    <property type="evidence" value="ECO:0007669"/>
    <property type="project" value="UniProtKB-ARBA"/>
</dbReference>
<proteinExistence type="inferred from homology"/>
<dbReference type="PANTHER" id="PTHR12546:SF55">
    <property type="entry name" value="MYOFERLIN"/>
    <property type="match status" value="1"/>
</dbReference>
<dbReference type="InterPro" id="IPR012561">
    <property type="entry name" value="Ferlin_B-domain"/>
</dbReference>
<name>A0A8C5ZQF1_MARMA</name>
<keyword evidence="8" id="KW-0106">Calcium</keyword>
<evidence type="ECO:0000256" key="8">
    <source>
        <dbReference type="ARBA" id="ARBA00022837"/>
    </source>
</evidence>
<feature type="domain" description="C2" evidence="15">
    <location>
        <begin position="968"/>
        <end position="1095"/>
    </location>
</feature>
<dbReference type="PANTHER" id="PTHR12546">
    <property type="entry name" value="FER-1-LIKE"/>
    <property type="match status" value="1"/>
</dbReference>
<dbReference type="InterPro" id="IPR006614">
    <property type="entry name" value="Peroxin/Ferlin"/>
</dbReference>
<dbReference type="CDD" id="cd04037">
    <property type="entry name" value="C2E_Ferlin"/>
    <property type="match status" value="1"/>
</dbReference>
<feature type="compositionally biased region" description="Basic and acidic residues" evidence="13">
    <location>
        <begin position="1798"/>
        <end position="1811"/>
    </location>
</feature>
<dbReference type="GO" id="GO:0033292">
    <property type="term" value="P:T-tubule organization"/>
    <property type="evidence" value="ECO:0007669"/>
    <property type="project" value="TreeGrafter"/>
</dbReference>
<dbReference type="FunFam" id="2.60.40.150:FF:000026">
    <property type="entry name" value="dysferlin isoform X2"/>
    <property type="match status" value="1"/>
</dbReference>
<dbReference type="FunFam" id="2.60.40.150:FF:000021">
    <property type="entry name" value="dysferlin isoform X2"/>
    <property type="match status" value="1"/>
</dbReference>
<dbReference type="InterPro" id="IPR037724">
    <property type="entry name" value="C2E_Ferlin"/>
</dbReference>
<feature type="domain" description="C2" evidence="15">
    <location>
        <begin position="1593"/>
        <end position="1741"/>
    </location>
</feature>
<dbReference type="Pfam" id="PF16165">
    <property type="entry name" value="Ferlin_C"/>
    <property type="match status" value="1"/>
</dbReference>
<evidence type="ECO:0000259" key="15">
    <source>
        <dbReference type="PROSITE" id="PS50004"/>
    </source>
</evidence>
<feature type="region of interest" description="Disordered" evidence="13">
    <location>
        <begin position="1798"/>
        <end position="1820"/>
    </location>
</feature>
<evidence type="ECO:0000256" key="2">
    <source>
        <dbReference type="ARBA" id="ARBA00004483"/>
    </source>
</evidence>
<keyword evidence="7" id="KW-0677">Repeat</keyword>
<dbReference type="GO" id="GO:0001778">
    <property type="term" value="P:plasma membrane repair"/>
    <property type="evidence" value="ECO:0007669"/>
    <property type="project" value="TreeGrafter"/>
</dbReference>